<keyword evidence="4 5" id="KW-0472">Membrane</keyword>
<feature type="transmembrane region" description="Helical" evidence="5">
    <location>
        <begin position="447"/>
        <end position="473"/>
    </location>
</feature>
<evidence type="ECO:0000256" key="5">
    <source>
        <dbReference type="SAM" id="Phobius"/>
    </source>
</evidence>
<feature type="domain" description="Major facilitator superfamily (MFS) profile" evidence="6">
    <location>
        <begin position="82"/>
        <end position="540"/>
    </location>
</feature>
<feature type="transmembrane region" description="Helical" evidence="5">
    <location>
        <begin position="163"/>
        <end position="182"/>
    </location>
</feature>
<dbReference type="OrthoDB" id="268400at2759"/>
<keyword evidence="8" id="KW-1185">Reference proteome</keyword>
<feature type="transmembrane region" description="Helical" evidence="5">
    <location>
        <begin position="338"/>
        <end position="359"/>
    </location>
</feature>
<evidence type="ECO:0000256" key="2">
    <source>
        <dbReference type="ARBA" id="ARBA00022692"/>
    </source>
</evidence>
<dbReference type="InterPro" id="IPR011701">
    <property type="entry name" value="MFS"/>
</dbReference>
<feature type="transmembrane region" description="Helical" evidence="5">
    <location>
        <begin position="221"/>
        <end position="245"/>
    </location>
</feature>
<evidence type="ECO:0000256" key="4">
    <source>
        <dbReference type="ARBA" id="ARBA00023136"/>
    </source>
</evidence>
<feature type="transmembrane region" description="Helical" evidence="5">
    <location>
        <begin position="420"/>
        <end position="441"/>
    </location>
</feature>
<dbReference type="PANTHER" id="PTHR23502:SF164">
    <property type="entry name" value="MAJOR FACILITATOR SUPERFAMILY (MFS) PROFILE DOMAIN-CONTAINING PROTEIN"/>
    <property type="match status" value="1"/>
</dbReference>
<name>A0A9P8VL23_9PEZI</name>
<evidence type="ECO:0000313" key="8">
    <source>
        <dbReference type="Proteomes" id="UP000770015"/>
    </source>
</evidence>
<keyword evidence="3 5" id="KW-1133">Transmembrane helix</keyword>
<dbReference type="Gene3D" id="1.20.1250.20">
    <property type="entry name" value="MFS general substrate transporter like domains"/>
    <property type="match status" value="1"/>
</dbReference>
<accession>A0A9P8VL23</accession>
<dbReference type="Proteomes" id="UP000770015">
    <property type="component" value="Unassembled WGS sequence"/>
</dbReference>
<feature type="transmembrane region" description="Helical" evidence="5">
    <location>
        <begin position="485"/>
        <end position="505"/>
    </location>
</feature>
<reference evidence="7" key="1">
    <citation type="journal article" date="2021" name="Nat. Commun.">
        <title>Genetic determinants of endophytism in the Arabidopsis root mycobiome.</title>
        <authorList>
            <person name="Mesny F."/>
            <person name="Miyauchi S."/>
            <person name="Thiergart T."/>
            <person name="Pickel B."/>
            <person name="Atanasova L."/>
            <person name="Karlsson M."/>
            <person name="Huettel B."/>
            <person name="Barry K.W."/>
            <person name="Haridas S."/>
            <person name="Chen C."/>
            <person name="Bauer D."/>
            <person name="Andreopoulos W."/>
            <person name="Pangilinan J."/>
            <person name="LaButti K."/>
            <person name="Riley R."/>
            <person name="Lipzen A."/>
            <person name="Clum A."/>
            <person name="Drula E."/>
            <person name="Henrissat B."/>
            <person name="Kohler A."/>
            <person name="Grigoriev I.V."/>
            <person name="Martin F.M."/>
            <person name="Hacquard S."/>
        </authorList>
    </citation>
    <scope>NUCLEOTIDE SEQUENCE</scope>
    <source>
        <strain evidence="7">MPI-SDFR-AT-0117</strain>
    </source>
</reference>
<dbReference type="InterPro" id="IPR020846">
    <property type="entry name" value="MFS_dom"/>
</dbReference>
<proteinExistence type="predicted"/>
<protein>
    <submittedName>
        <fullName evidence="7">Major facilitator superfamily domain-containing protein</fullName>
    </submittedName>
</protein>
<feature type="transmembrane region" description="Helical" evidence="5">
    <location>
        <begin position="379"/>
        <end position="399"/>
    </location>
</feature>
<feature type="transmembrane region" description="Helical" evidence="5">
    <location>
        <begin position="188"/>
        <end position="209"/>
    </location>
</feature>
<gene>
    <name evidence="7" type="ORF">F5X68DRAFT_257690</name>
</gene>
<dbReference type="Pfam" id="PF07690">
    <property type="entry name" value="MFS_1"/>
    <property type="match status" value="1"/>
</dbReference>
<sequence length="572" mass="61622">MDAKRGFSESTENLAPLAQVESPDALVVGTSQLFDGNKIRYIPMPTPDPKDPLNLPNWRKWLAVAALCFFGALALAAETIIGALVPVFALEYAGIDPKILASIDIGALSPPGSVNTNPLKLLDNLGGPPLFKVALLASVPMLVNGLSSYILVPLSIYVGRRPVLIFAGVVAWGGGLWAGFSTSLNSHLAARCFQGLGAGTVESLLPLIVQDMMFIHQRNTAIAAISASQGLIIVSLGIASPIIVARLSWRFIYYITSGAGIFAWIALIFLVPETRWIRSADELAGKEVYLLAPGETRPRVDPITYGPRTYGTEFGVLTFGLEPRAALRSVWETLKTTVFPNVLWVIAINSLLVSIQGAAGQVGSSVLIAAGWDFEKLGLAVIPIVVASPFVMIFGGYVADLISNKHAQRNGGRREPEAHLLSLILPMSAGVAGSFLFGYVGENVRTLPSIVLLIAVFLIGFGFLTANAIFSVYLVESYPQFAGPVLVNVSSIRLIIGFAFSFKATDWIQDLGFMTNFAIYGAALTGVSLLLPVMYIYGKPIRAWTSGRLEARVVKDVDDDDRDWKVEEHNRM</sequence>
<feature type="transmembrane region" description="Helical" evidence="5">
    <location>
        <begin position="61"/>
        <end position="89"/>
    </location>
</feature>
<keyword evidence="2 5" id="KW-0812">Transmembrane</keyword>
<evidence type="ECO:0000256" key="3">
    <source>
        <dbReference type="ARBA" id="ARBA00022989"/>
    </source>
</evidence>
<dbReference type="InterPro" id="IPR036259">
    <property type="entry name" value="MFS_trans_sf"/>
</dbReference>
<evidence type="ECO:0000313" key="7">
    <source>
        <dbReference type="EMBL" id="KAH6697545.1"/>
    </source>
</evidence>
<dbReference type="SUPFAM" id="SSF103473">
    <property type="entry name" value="MFS general substrate transporter"/>
    <property type="match status" value="1"/>
</dbReference>
<dbReference type="GO" id="GO:0005886">
    <property type="term" value="C:plasma membrane"/>
    <property type="evidence" value="ECO:0007669"/>
    <property type="project" value="TreeGrafter"/>
</dbReference>
<evidence type="ECO:0000259" key="6">
    <source>
        <dbReference type="PROSITE" id="PS50850"/>
    </source>
</evidence>
<dbReference type="EMBL" id="JAGSXJ010000001">
    <property type="protein sequence ID" value="KAH6697545.1"/>
    <property type="molecule type" value="Genomic_DNA"/>
</dbReference>
<comment type="subcellular location">
    <subcellularLocation>
        <location evidence="1">Membrane</location>
        <topology evidence="1">Multi-pass membrane protein</topology>
    </subcellularLocation>
</comment>
<feature type="transmembrane region" description="Helical" evidence="5">
    <location>
        <begin position="130"/>
        <end position="151"/>
    </location>
</feature>
<dbReference type="GO" id="GO:0022857">
    <property type="term" value="F:transmembrane transporter activity"/>
    <property type="evidence" value="ECO:0007669"/>
    <property type="project" value="InterPro"/>
</dbReference>
<evidence type="ECO:0000256" key="1">
    <source>
        <dbReference type="ARBA" id="ARBA00004141"/>
    </source>
</evidence>
<feature type="transmembrane region" description="Helical" evidence="5">
    <location>
        <begin position="251"/>
        <end position="271"/>
    </location>
</feature>
<organism evidence="7 8">
    <name type="scientific">Plectosphaerella plurivora</name>
    <dbReference type="NCBI Taxonomy" id="936078"/>
    <lineage>
        <taxon>Eukaryota</taxon>
        <taxon>Fungi</taxon>
        <taxon>Dikarya</taxon>
        <taxon>Ascomycota</taxon>
        <taxon>Pezizomycotina</taxon>
        <taxon>Sordariomycetes</taxon>
        <taxon>Hypocreomycetidae</taxon>
        <taxon>Glomerellales</taxon>
        <taxon>Plectosphaerellaceae</taxon>
        <taxon>Plectosphaerella</taxon>
    </lineage>
</organism>
<dbReference type="PROSITE" id="PS50850">
    <property type="entry name" value="MFS"/>
    <property type="match status" value="1"/>
</dbReference>
<comment type="caution">
    <text evidence="7">The sequence shown here is derived from an EMBL/GenBank/DDBJ whole genome shotgun (WGS) entry which is preliminary data.</text>
</comment>
<dbReference type="AlphaFoldDB" id="A0A9P8VL23"/>
<feature type="transmembrane region" description="Helical" evidence="5">
    <location>
        <begin position="517"/>
        <end position="538"/>
    </location>
</feature>
<dbReference type="PANTHER" id="PTHR23502">
    <property type="entry name" value="MAJOR FACILITATOR SUPERFAMILY"/>
    <property type="match status" value="1"/>
</dbReference>